<dbReference type="EMBL" id="CANI01000029">
    <property type="protein sequence ID" value="CCM77344.1"/>
    <property type="molecule type" value="Genomic_DNA"/>
</dbReference>
<keyword evidence="2" id="KW-1185">Reference proteome</keyword>
<gene>
    <name evidence="1" type="ORF">BN77_0284</name>
</gene>
<dbReference type="Proteomes" id="UP000009319">
    <property type="component" value="Unassembled WGS sequence"/>
</dbReference>
<reference evidence="1 2" key="1">
    <citation type="journal article" date="2013" name="Genome Announc.">
        <title>Draft Genome Sequence of Rhizobium mesoamericanum STM3625, a Nitrogen-Fixing Symbiont of Mimosa pudica Isolated in French Guiana (South America).</title>
        <authorList>
            <person name="Moulin L."/>
            <person name="Mornico D."/>
            <person name="Melkonian R."/>
            <person name="Klonowska A."/>
        </authorList>
    </citation>
    <scope>NUCLEOTIDE SEQUENCE [LARGE SCALE GENOMIC DNA]</scope>
    <source>
        <strain evidence="1 2">STM3625</strain>
    </source>
</reference>
<accession>K0Q3N0</accession>
<protein>
    <submittedName>
        <fullName evidence="1">Uncharacterized protein</fullName>
    </submittedName>
</protein>
<dbReference type="STRING" id="1211777.BN77_0284"/>
<proteinExistence type="predicted"/>
<name>K0Q3N0_9HYPH</name>
<organism evidence="1 2">
    <name type="scientific">Rhizobium mesoamericanum STM3625</name>
    <dbReference type="NCBI Taxonomy" id="1211777"/>
    <lineage>
        <taxon>Bacteria</taxon>
        <taxon>Pseudomonadati</taxon>
        <taxon>Pseudomonadota</taxon>
        <taxon>Alphaproteobacteria</taxon>
        <taxon>Hyphomicrobiales</taxon>
        <taxon>Rhizobiaceae</taxon>
        <taxon>Rhizobium/Agrobacterium group</taxon>
        <taxon>Rhizobium</taxon>
    </lineage>
</organism>
<evidence type="ECO:0000313" key="1">
    <source>
        <dbReference type="EMBL" id="CCM77344.1"/>
    </source>
</evidence>
<sequence length="65" mass="7345">MSNKGHPLRACKVWRLSFVLMVDEYRFFFGALSDQFTTRSIARTLAVQTETSRPTSSSMADLLTA</sequence>
<evidence type="ECO:0000313" key="2">
    <source>
        <dbReference type="Proteomes" id="UP000009319"/>
    </source>
</evidence>
<dbReference type="HOGENOM" id="CLU_2846841_0_0_5"/>
<dbReference type="AlphaFoldDB" id="K0Q3N0"/>
<comment type="caution">
    <text evidence="1">The sequence shown here is derived from an EMBL/GenBank/DDBJ whole genome shotgun (WGS) entry which is preliminary data.</text>
</comment>